<feature type="domain" description="UDP N-acetylglucosamine O-acyltransferase C-terminal" evidence="9">
    <location>
        <begin position="176"/>
        <end position="261"/>
    </location>
</feature>
<evidence type="ECO:0000256" key="2">
    <source>
        <dbReference type="ARBA" id="ARBA00022516"/>
    </source>
</evidence>
<dbReference type="GO" id="GO:0016020">
    <property type="term" value="C:membrane"/>
    <property type="evidence" value="ECO:0007669"/>
    <property type="project" value="GOC"/>
</dbReference>
<keyword evidence="5 8" id="KW-0677">Repeat</keyword>
<dbReference type="Gene3D" id="1.20.1180.10">
    <property type="entry name" value="Udp N-acetylglucosamine O-acyltransferase, C-terminal domain"/>
    <property type="match status" value="1"/>
</dbReference>
<accession>A0A4Q9H4S0</accession>
<evidence type="ECO:0000259" key="9">
    <source>
        <dbReference type="Pfam" id="PF13720"/>
    </source>
</evidence>
<keyword evidence="3 8" id="KW-0441">Lipid A biosynthesis</keyword>
<evidence type="ECO:0000256" key="3">
    <source>
        <dbReference type="ARBA" id="ARBA00022556"/>
    </source>
</evidence>
<proteinExistence type="inferred from homology"/>
<dbReference type="EMBL" id="SIXI01000002">
    <property type="protein sequence ID" value="TBO32450.1"/>
    <property type="molecule type" value="Genomic_DNA"/>
</dbReference>
<evidence type="ECO:0000256" key="6">
    <source>
        <dbReference type="ARBA" id="ARBA00023098"/>
    </source>
</evidence>
<protein>
    <recommendedName>
        <fullName evidence="8">Acyl-[acyl-carrier-protein]--UDP-N-acetylglucosamine O-acyltransferase</fullName>
        <shortName evidence="8">UDP-N-acetylglucosamine acyltransferase</shortName>
        <ecNumber evidence="8">2.3.1.129</ecNumber>
    </recommendedName>
</protein>
<dbReference type="Proteomes" id="UP000292120">
    <property type="component" value="Unassembled WGS sequence"/>
</dbReference>
<dbReference type="InterPro" id="IPR018357">
    <property type="entry name" value="Hexapep_transf_CS"/>
</dbReference>
<dbReference type="AlphaFoldDB" id="A0A4Q9H4S0"/>
<dbReference type="EC" id="2.3.1.129" evidence="8"/>
<dbReference type="InterPro" id="IPR001451">
    <property type="entry name" value="Hexapep"/>
</dbReference>
<dbReference type="InterPro" id="IPR011004">
    <property type="entry name" value="Trimer_LpxA-like_sf"/>
</dbReference>
<gene>
    <name evidence="8" type="primary">lpxA</name>
    <name evidence="10" type="ORF">EYS42_04410</name>
</gene>
<keyword evidence="6 8" id="KW-0443">Lipid metabolism</keyword>
<dbReference type="PROSITE" id="PS00101">
    <property type="entry name" value="HEXAPEP_TRANSFERASES"/>
    <property type="match status" value="1"/>
</dbReference>
<dbReference type="HAMAP" id="MF_00387">
    <property type="entry name" value="LpxA"/>
    <property type="match status" value="1"/>
</dbReference>
<evidence type="ECO:0000256" key="5">
    <source>
        <dbReference type="ARBA" id="ARBA00022737"/>
    </source>
</evidence>
<dbReference type="GO" id="GO:0005737">
    <property type="term" value="C:cytoplasm"/>
    <property type="evidence" value="ECO:0007669"/>
    <property type="project" value="UniProtKB-SubCell"/>
</dbReference>
<evidence type="ECO:0000313" key="11">
    <source>
        <dbReference type="Proteomes" id="UP000292120"/>
    </source>
</evidence>
<comment type="subcellular location">
    <subcellularLocation>
        <location evidence="8">Cytoplasm</location>
    </subcellularLocation>
</comment>
<keyword evidence="7 8" id="KW-0012">Acyltransferase</keyword>
<dbReference type="Gene3D" id="2.160.10.10">
    <property type="entry name" value="Hexapeptide repeat proteins"/>
    <property type="match status" value="1"/>
</dbReference>
<dbReference type="GO" id="GO:0008780">
    <property type="term" value="F:acyl-[acyl-carrier-protein]-UDP-N-acetylglucosamine O-acyltransferase activity"/>
    <property type="evidence" value="ECO:0007669"/>
    <property type="project" value="UniProtKB-UniRule"/>
</dbReference>
<comment type="subunit">
    <text evidence="8">Homotrimer.</text>
</comment>
<name>A0A4Q9H4S0_9BURK</name>
<evidence type="ECO:0000256" key="8">
    <source>
        <dbReference type="HAMAP-Rule" id="MF_00387"/>
    </source>
</evidence>
<dbReference type="NCBIfam" id="NF003657">
    <property type="entry name" value="PRK05289.1"/>
    <property type="match status" value="1"/>
</dbReference>
<dbReference type="InterPro" id="IPR029098">
    <property type="entry name" value="Acetyltransf_C"/>
</dbReference>
<dbReference type="CDD" id="cd03351">
    <property type="entry name" value="LbH_UDP-GlcNAc_AT"/>
    <property type="match status" value="1"/>
</dbReference>
<keyword evidence="4 8" id="KW-0808">Transferase</keyword>
<keyword evidence="2 8" id="KW-0444">Lipid biosynthesis</keyword>
<dbReference type="PIRSF" id="PIRSF000456">
    <property type="entry name" value="UDP-GlcNAc_acltr"/>
    <property type="match status" value="1"/>
</dbReference>
<evidence type="ECO:0000256" key="4">
    <source>
        <dbReference type="ARBA" id="ARBA00022679"/>
    </source>
</evidence>
<comment type="caution">
    <text evidence="10">The sequence shown here is derived from an EMBL/GenBank/DDBJ whole genome shotgun (WGS) entry which is preliminary data.</text>
</comment>
<sequence>MATIHPTALVDPKAQLADSVSVGPYAVIGPNVVIGEGTSIGAHCVVEGHTTIGRDNQIFQFASIGAAPQDKKYRGEPTQLIIGDRNTIREFCTFNTGTTQDEGITRVGDDNWVMAYVHVAHDCQLGNHLILANNATLAGHVHVGDWVIVGGLTGVHQFVRIGAHAMVGFQTRLAQDVPPFMMVQGNPCEASGFNVEGLRRRGFSAERIAAVKQLYKIIYRQGLTLEAAKAQLAELALARPEAQADVQSVIDFLATATRGIVR</sequence>
<comment type="pathway">
    <text evidence="8">Glycolipid biosynthesis; lipid IV(A) biosynthesis; lipid IV(A) from (3R)-3-hydroxytetradecanoyl-[acyl-carrier-protein] and UDP-N-acetyl-alpha-D-glucosamine: step 1/6.</text>
</comment>
<dbReference type="GO" id="GO:0009245">
    <property type="term" value="P:lipid A biosynthetic process"/>
    <property type="evidence" value="ECO:0007669"/>
    <property type="project" value="UniProtKB-UniRule"/>
</dbReference>
<evidence type="ECO:0000313" key="10">
    <source>
        <dbReference type="EMBL" id="TBO32450.1"/>
    </source>
</evidence>
<comment type="catalytic activity">
    <reaction evidence="8">
        <text>a (3R)-hydroxyacyl-[ACP] + UDP-N-acetyl-alpha-D-glucosamine = a UDP-3-O-[(3R)-3-hydroxyacyl]-N-acetyl-alpha-D-glucosamine + holo-[ACP]</text>
        <dbReference type="Rhea" id="RHEA:67812"/>
        <dbReference type="Rhea" id="RHEA-COMP:9685"/>
        <dbReference type="Rhea" id="RHEA-COMP:9945"/>
        <dbReference type="ChEBI" id="CHEBI:57705"/>
        <dbReference type="ChEBI" id="CHEBI:64479"/>
        <dbReference type="ChEBI" id="CHEBI:78827"/>
        <dbReference type="ChEBI" id="CHEBI:173225"/>
        <dbReference type="EC" id="2.3.1.129"/>
    </reaction>
</comment>
<keyword evidence="1 8" id="KW-0963">Cytoplasm</keyword>
<dbReference type="RefSeq" id="WP_130966664.1">
    <property type="nucleotide sequence ID" value="NZ_SIXI01000002.1"/>
</dbReference>
<dbReference type="PANTHER" id="PTHR43480:SF1">
    <property type="entry name" value="ACYL-[ACYL-CARRIER-PROTEIN]--UDP-N-ACETYLGLUCOSAMINE O-ACYLTRANSFERASE, MITOCHONDRIAL-RELATED"/>
    <property type="match status" value="1"/>
</dbReference>
<evidence type="ECO:0000256" key="7">
    <source>
        <dbReference type="ARBA" id="ARBA00023315"/>
    </source>
</evidence>
<dbReference type="SUPFAM" id="SSF51161">
    <property type="entry name" value="Trimeric LpxA-like enzymes"/>
    <property type="match status" value="1"/>
</dbReference>
<dbReference type="UniPathway" id="UPA00359">
    <property type="reaction ID" value="UER00477"/>
</dbReference>
<organism evidence="10 11">
    <name type="scientific">Aquabacterium lacunae</name>
    <dbReference type="NCBI Taxonomy" id="2528630"/>
    <lineage>
        <taxon>Bacteria</taxon>
        <taxon>Pseudomonadati</taxon>
        <taxon>Pseudomonadota</taxon>
        <taxon>Betaproteobacteria</taxon>
        <taxon>Burkholderiales</taxon>
        <taxon>Aquabacterium</taxon>
    </lineage>
</organism>
<keyword evidence="11" id="KW-1185">Reference proteome</keyword>
<dbReference type="InterPro" id="IPR037157">
    <property type="entry name" value="Acetyltransf_C_sf"/>
</dbReference>
<comment type="function">
    <text evidence="8">Involved in the biosynthesis of lipid A, a phosphorylated glycolipid that anchors the lipopolysaccharide to the outer membrane of the cell.</text>
</comment>
<dbReference type="InterPro" id="IPR010137">
    <property type="entry name" value="Lipid_A_LpxA"/>
</dbReference>
<dbReference type="Pfam" id="PF13720">
    <property type="entry name" value="Acetyltransf_11"/>
    <property type="match status" value="1"/>
</dbReference>
<reference evidence="10 11" key="1">
    <citation type="submission" date="2019-02" db="EMBL/GenBank/DDBJ databases">
        <title>Aquabacterium sp. strain KMB7.</title>
        <authorList>
            <person name="Chen W.-M."/>
        </authorList>
    </citation>
    <scope>NUCLEOTIDE SEQUENCE [LARGE SCALE GENOMIC DNA]</scope>
    <source>
        <strain evidence="10 11">KMB7</strain>
    </source>
</reference>
<evidence type="ECO:0000256" key="1">
    <source>
        <dbReference type="ARBA" id="ARBA00022490"/>
    </source>
</evidence>
<dbReference type="OrthoDB" id="9807278at2"/>
<dbReference type="PANTHER" id="PTHR43480">
    <property type="entry name" value="ACYL-[ACYL-CARRIER-PROTEIN]--UDP-N-ACETYLGLUCOSAMINE O-ACYLTRANSFERASE"/>
    <property type="match status" value="1"/>
</dbReference>
<comment type="similarity">
    <text evidence="8">Belongs to the transferase hexapeptide repeat family. LpxA subfamily.</text>
</comment>
<dbReference type="Pfam" id="PF00132">
    <property type="entry name" value="Hexapep"/>
    <property type="match status" value="2"/>
</dbReference>
<dbReference type="NCBIfam" id="TIGR01852">
    <property type="entry name" value="lipid_A_lpxA"/>
    <property type="match status" value="1"/>
</dbReference>